<keyword evidence="2" id="KW-1185">Reference proteome</keyword>
<dbReference type="eggNOG" id="ENOG5033AMF">
    <property type="taxonomic scope" value="Bacteria"/>
</dbReference>
<proteinExistence type="predicted"/>
<dbReference type="EMBL" id="CP011454">
    <property type="protein sequence ID" value="AMW05336.1"/>
    <property type="molecule type" value="Genomic_DNA"/>
</dbReference>
<evidence type="ECO:0008006" key="3">
    <source>
        <dbReference type="Google" id="ProtNLM"/>
    </source>
</evidence>
<dbReference type="Pfam" id="PF11390">
    <property type="entry name" value="FdsD"/>
    <property type="match status" value="1"/>
</dbReference>
<dbReference type="Proteomes" id="UP000076404">
    <property type="component" value="Chromosome"/>
</dbReference>
<evidence type="ECO:0000313" key="2">
    <source>
        <dbReference type="Proteomes" id="UP000076404"/>
    </source>
</evidence>
<gene>
    <name evidence="1" type="ORF">GEMMAAP_12050</name>
</gene>
<reference evidence="1 2" key="1">
    <citation type="journal article" date="2014" name="Proc. Natl. Acad. Sci. U.S.A.">
        <title>Functional type 2 photosynthetic reaction centers found in the rare bacterial phylum Gemmatimonadetes.</title>
        <authorList>
            <person name="Zeng Y."/>
            <person name="Feng F."/>
            <person name="Medova H."/>
            <person name="Dean J."/>
            <person name="Koblizek M."/>
        </authorList>
    </citation>
    <scope>NUCLEOTIDE SEQUENCE [LARGE SCALE GENOMIC DNA]</scope>
    <source>
        <strain evidence="1 2">AP64</strain>
    </source>
</reference>
<protein>
    <recommendedName>
        <fullName evidence="3">Formate dehydrogenase</fullName>
    </recommendedName>
</protein>
<reference evidence="1 2" key="2">
    <citation type="journal article" date="2016" name="Environ. Microbiol. Rep.">
        <title>Metagenomic evidence for the presence of phototrophic Gemmatimonadetes bacteria in diverse environments.</title>
        <authorList>
            <person name="Zeng Y."/>
            <person name="Baumbach J."/>
            <person name="Barbosa E.G."/>
            <person name="Azevedo V."/>
            <person name="Zhang C."/>
            <person name="Koblizek M."/>
        </authorList>
    </citation>
    <scope>NUCLEOTIDE SEQUENCE [LARGE SCALE GENOMIC DNA]</scope>
    <source>
        <strain evidence="1 2">AP64</strain>
    </source>
</reference>
<sequence length="76" mass="8398">MQGDDLVRMANQIAVFFSVYPEADAIEGVHEHLVKFWPPAMRKDLLVVAGGLMPTEVPLHPLVLKAAELLRPVGHD</sequence>
<accession>A0A143BJT4</accession>
<dbReference type="OrthoDB" id="7409377at2"/>
<dbReference type="InterPro" id="IPR021074">
    <property type="entry name" value="Formate_DH_dsu"/>
</dbReference>
<dbReference type="KEGG" id="gph:GEMMAAP_12050"/>
<evidence type="ECO:0000313" key="1">
    <source>
        <dbReference type="EMBL" id="AMW05336.1"/>
    </source>
</evidence>
<organism evidence="1 2">
    <name type="scientific">Gemmatimonas phototrophica</name>
    <dbReference type="NCBI Taxonomy" id="1379270"/>
    <lineage>
        <taxon>Bacteria</taxon>
        <taxon>Pseudomonadati</taxon>
        <taxon>Gemmatimonadota</taxon>
        <taxon>Gemmatimonadia</taxon>
        <taxon>Gemmatimonadales</taxon>
        <taxon>Gemmatimonadaceae</taxon>
        <taxon>Gemmatimonas</taxon>
    </lineage>
</organism>
<dbReference type="STRING" id="1379270.GEMMAAP_12050"/>
<dbReference type="AlphaFoldDB" id="A0A143BJT4"/>
<name>A0A143BJT4_9BACT</name>